<name>A0AA88V6Z9_9ASTE</name>
<dbReference type="Proteomes" id="UP001188597">
    <property type="component" value="Unassembled WGS sequence"/>
</dbReference>
<accession>A0AA88V6Z9</accession>
<keyword evidence="2" id="KW-0067">ATP-binding</keyword>
<gene>
    <name evidence="4" type="ORF">RJ639_022283</name>
</gene>
<keyword evidence="5" id="KW-1185">Reference proteome</keyword>
<dbReference type="PANTHER" id="PTHR24223:SF108">
    <property type="entry name" value="ABC TRANSPORTER C FAMILY MEMBER 8"/>
    <property type="match status" value="1"/>
</dbReference>
<dbReference type="AlphaFoldDB" id="A0AA88V6Z9"/>
<dbReference type="Gene3D" id="3.40.50.300">
    <property type="entry name" value="P-loop containing nucleotide triphosphate hydrolases"/>
    <property type="match status" value="1"/>
</dbReference>
<dbReference type="EMBL" id="JAVXUP010002681">
    <property type="protein sequence ID" value="KAK3001974.1"/>
    <property type="molecule type" value="Genomic_DNA"/>
</dbReference>
<evidence type="ECO:0000313" key="5">
    <source>
        <dbReference type="Proteomes" id="UP001188597"/>
    </source>
</evidence>
<dbReference type="PANTHER" id="PTHR24223">
    <property type="entry name" value="ATP-BINDING CASSETTE SUB-FAMILY C"/>
    <property type="match status" value="1"/>
</dbReference>
<evidence type="ECO:0000256" key="1">
    <source>
        <dbReference type="ARBA" id="ARBA00022741"/>
    </source>
</evidence>
<evidence type="ECO:0000256" key="2">
    <source>
        <dbReference type="ARBA" id="ARBA00022840"/>
    </source>
</evidence>
<dbReference type="InterPro" id="IPR003439">
    <property type="entry name" value="ABC_transporter-like_ATP-bd"/>
</dbReference>
<dbReference type="GO" id="GO:0016020">
    <property type="term" value="C:membrane"/>
    <property type="evidence" value="ECO:0007669"/>
    <property type="project" value="TreeGrafter"/>
</dbReference>
<evidence type="ECO:0000313" key="4">
    <source>
        <dbReference type="EMBL" id="KAK3001974.1"/>
    </source>
</evidence>
<dbReference type="SUPFAM" id="SSF52540">
    <property type="entry name" value="P-loop containing nucleoside triphosphate hydrolases"/>
    <property type="match status" value="1"/>
</dbReference>
<dbReference type="InterPro" id="IPR050173">
    <property type="entry name" value="ABC_transporter_C-like"/>
</dbReference>
<dbReference type="GO" id="GO:0005524">
    <property type="term" value="F:ATP binding"/>
    <property type="evidence" value="ECO:0007669"/>
    <property type="project" value="UniProtKB-KW"/>
</dbReference>
<dbReference type="Pfam" id="PF00005">
    <property type="entry name" value="ABC_tran"/>
    <property type="match status" value="1"/>
</dbReference>
<organism evidence="4 5">
    <name type="scientific">Escallonia herrerae</name>
    <dbReference type="NCBI Taxonomy" id="1293975"/>
    <lineage>
        <taxon>Eukaryota</taxon>
        <taxon>Viridiplantae</taxon>
        <taxon>Streptophyta</taxon>
        <taxon>Embryophyta</taxon>
        <taxon>Tracheophyta</taxon>
        <taxon>Spermatophyta</taxon>
        <taxon>Magnoliopsida</taxon>
        <taxon>eudicotyledons</taxon>
        <taxon>Gunneridae</taxon>
        <taxon>Pentapetalae</taxon>
        <taxon>asterids</taxon>
        <taxon>campanulids</taxon>
        <taxon>Escalloniales</taxon>
        <taxon>Escalloniaceae</taxon>
        <taxon>Escallonia</taxon>
    </lineage>
</organism>
<dbReference type="GO" id="GO:0016887">
    <property type="term" value="F:ATP hydrolysis activity"/>
    <property type="evidence" value="ECO:0007669"/>
    <property type="project" value="InterPro"/>
</dbReference>
<dbReference type="InterPro" id="IPR027417">
    <property type="entry name" value="P-loop_NTPase"/>
</dbReference>
<sequence length="161" mass="17825">MSELVRMIPKALSAVIQVKVSFDRINSFLLDDELKNQEKKEKPNVAGIRWLWDPESKTPTLKDINLEVKRGQKVAICGPVGAGKSSILCSILGKITRTLGIVNVFGSIAYVSQSSWIQSGTIQDNILFGKPMETTKYEKAGKKVKLRTCMLEGKIRNCNVG</sequence>
<comment type="caution">
    <text evidence="4">The sequence shown here is derived from an EMBL/GenBank/DDBJ whole genome shotgun (WGS) entry which is preliminary data.</text>
</comment>
<keyword evidence="1" id="KW-0547">Nucleotide-binding</keyword>
<proteinExistence type="predicted"/>
<feature type="domain" description="ABC transporter" evidence="3">
    <location>
        <begin position="61"/>
        <end position="132"/>
    </location>
</feature>
<dbReference type="GO" id="GO:0042626">
    <property type="term" value="F:ATPase-coupled transmembrane transporter activity"/>
    <property type="evidence" value="ECO:0007669"/>
    <property type="project" value="TreeGrafter"/>
</dbReference>
<evidence type="ECO:0000259" key="3">
    <source>
        <dbReference type="Pfam" id="PF00005"/>
    </source>
</evidence>
<protein>
    <recommendedName>
        <fullName evidence="3">ABC transporter domain-containing protein</fullName>
    </recommendedName>
</protein>
<reference evidence="4" key="1">
    <citation type="submission" date="2022-12" db="EMBL/GenBank/DDBJ databases">
        <title>Draft genome assemblies for two species of Escallonia (Escalloniales).</title>
        <authorList>
            <person name="Chanderbali A."/>
            <person name="Dervinis C."/>
            <person name="Anghel I."/>
            <person name="Soltis D."/>
            <person name="Soltis P."/>
            <person name="Zapata F."/>
        </authorList>
    </citation>
    <scope>NUCLEOTIDE SEQUENCE</scope>
    <source>
        <strain evidence="4">UCBG64.0493</strain>
        <tissue evidence="4">Leaf</tissue>
    </source>
</reference>